<keyword evidence="1" id="KW-0812">Transmembrane</keyword>
<dbReference type="AlphaFoldDB" id="B7KDW4"/>
<evidence type="ECO:0000313" key="3">
    <source>
        <dbReference type="Proteomes" id="UP000002384"/>
    </source>
</evidence>
<proteinExistence type="predicted"/>
<feature type="transmembrane region" description="Helical" evidence="1">
    <location>
        <begin position="83"/>
        <end position="103"/>
    </location>
</feature>
<reference evidence="3" key="1">
    <citation type="journal article" date="2011" name="MBio">
        <title>Novel metabolic attributes of the genus Cyanothece, comprising a group of unicellular nitrogen-fixing Cyanobacteria.</title>
        <authorList>
            <person name="Bandyopadhyay A."/>
            <person name="Elvitigala T."/>
            <person name="Welsh E."/>
            <person name="Stockel J."/>
            <person name="Liberton M."/>
            <person name="Min H."/>
            <person name="Sherman L.A."/>
            <person name="Pakrasi H.B."/>
        </authorList>
    </citation>
    <scope>NUCLEOTIDE SEQUENCE [LARGE SCALE GENOMIC DNA]</scope>
    <source>
        <strain evidence="3">PCC 7424</strain>
    </source>
</reference>
<accession>B7KDW4</accession>
<dbReference type="OrthoDB" id="512887at2"/>
<organism evidence="2 3">
    <name type="scientific">Gloeothece citriformis (strain PCC 7424)</name>
    <name type="common">Cyanothece sp. (strain PCC 7424)</name>
    <dbReference type="NCBI Taxonomy" id="65393"/>
    <lineage>
        <taxon>Bacteria</taxon>
        <taxon>Bacillati</taxon>
        <taxon>Cyanobacteriota</taxon>
        <taxon>Cyanophyceae</taxon>
        <taxon>Oscillatoriophycideae</taxon>
        <taxon>Chroococcales</taxon>
        <taxon>Aphanothecaceae</taxon>
        <taxon>Gloeothece</taxon>
        <taxon>Gloeothece citriformis</taxon>
    </lineage>
</organism>
<protein>
    <submittedName>
        <fullName evidence="2">Uncharacterized protein</fullName>
    </submittedName>
</protein>
<dbReference type="EMBL" id="CP001291">
    <property type="protein sequence ID" value="ACK71662.1"/>
    <property type="molecule type" value="Genomic_DNA"/>
</dbReference>
<dbReference type="Proteomes" id="UP000002384">
    <property type="component" value="Chromosome"/>
</dbReference>
<keyword evidence="1" id="KW-0472">Membrane</keyword>
<dbReference type="STRING" id="65393.PCC7424_3263"/>
<name>B7KDW4_GLOC7</name>
<dbReference type="eggNOG" id="ENOG502ZF0D">
    <property type="taxonomic scope" value="Bacteria"/>
</dbReference>
<evidence type="ECO:0000256" key="1">
    <source>
        <dbReference type="SAM" id="Phobius"/>
    </source>
</evidence>
<dbReference type="KEGG" id="cyc:PCC7424_3263"/>
<keyword evidence="3" id="KW-1185">Reference proteome</keyword>
<dbReference type="HOGENOM" id="CLU_151879_0_0_3"/>
<evidence type="ECO:0000313" key="2">
    <source>
        <dbReference type="EMBL" id="ACK71662.1"/>
    </source>
</evidence>
<dbReference type="RefSeq" id="WP_015955258.1">
    <property type="nucleotide sequence ID" value="NC_011729.1"/>
</dbReference>
<gene>
    <name evidence="2" type="ordered locus">PCC7424_3263</name>
</gene>
<feature type="transmembrane region" description="Helical" evidence="1">
    <location>
        <begin position="109"/>
        <end position="132"/>
    </location>
</feature>
<keyword evidence="1" id="KW-1133">Transmembrane helix</keyword>
<sequence length="135" mass="15702">MRPNKAIKIDLNNDYPCPCRRRGRLMPIILTEAFGCDRCQKIFVLQDNNQVIEQLSSTYPYKQMWRWTGFRWVTVHPRIGETYLSVMVGIILLMLFVVLPLVLHSPASVSMIFWIGIAVLVLILPVILFWLARGR</sequence>